<evidence type="ECO:0000313" key="6">
    <source>
        <dbReference type="EMBL" id="KAG1354111.1"/>
    </source>
</evidence>
<dbReference type="PROSITE" id="PS51760">
    <property type="entry name" value="GH10_2"/>
    <property type="match status" value="1"/>
</dbReference>
<dbReference type="Gene3D" id="3.20.20.80">
    <property type="entry name" value="Glycosidases"/>
    <property type="match status" value="1"/>
</dbReference>
<evidence type="ECO:0000256" key="1">
    <source>
        <dbReference type="ARBA" id="ARBA00007495"/>
    </source>
</evidence>
<dbReference type="Pfam" id="PF10294">
    <property type="entry name" value="Methyltransf_16"/>
    <property type="match status" value="1"/>
</dbReference>
<comment type="caution">
    <text evidence="6">The sequence shown here is derived from an EMBL/GenBank/DDBJ whole genome shotgun (WGS) entry which is preliminary data.</text>
</comment>
<keyword evidence="3" id="KW-0119">Carbohydrate metabolism</keyword>
<organism evidence="6 7">
    <name type="scientific">Cocos nucifera</name>
    <name type="common">Coconut palm</name>
    <dbReference type="NCBI Taxonomy" id="13894"/>
    <lineage>
        <taxon>Eukaryota</taxon>
        <taxon>Viridiplantae</taxon>
        <taxon>Streptophyta</taxon>
        <taxon>Embryophyta</taxon>
        <taxon>Tracheophyta</taxon>
        <taxon>Spermatophyta</taxon>
        <taxon>Magnoliopsida</taxon>
        <taxon>Liliopsida</taxon>
        <taxon>Arecaceae</taxon>
        <taxon>Arecoideae</taxon>
        <taxon>Cocoseae</taxon>
        <taxon>Attaleinae</taxon>
        <taxon>Cocos</taxon>
    </lineage>
</organism>
<comment type="similarity">
    <text evidence="1">Belongs to the glycosyl hydrolase 10 (cellulase F) family.</text>
</comment>
<evidence type="ECO:0000259" key="5">
    <source>
        <dbReference type="PROSITE" id="PS51760"/>
    </source>
</evidence>
<keyword evidence="2" id="KW-0378">Hydrolase</keyword>
<dbReference type="SMART" id="SM00633">
    <property type="entry name" value="Glyco_10"/>
    <property type="match status" value="1"/>
</dbReference>
<dbReference type="Gene3D" id="2.60.120.260">
    <property type="entry name" value="Galactose-binding domain-like"/>
    <property type="match status" value="1"/>
</dbReference>
<evidence type="ECO:0000313" key="7">
    <source>
        <dbReference type="Proteomes" id="UP000797356"/>
    </source>
</evidence>
<dbReference type="InterPro" id="IPR029063">
    <property type="entry name" value="SAM-dependent_MTases_sf"/>
</dbReference>
<name>A0A8K0N4I1_COCNU</name>
<dbReference type="Gene3D" id="3.40.50.150">
    <property type="entry name" value="Vaccinia Virus protein VP39"/>
    <property type="match status" value="1"/>
</dbReference>
<dbReference type="PANTHER" id="PTHR31490:SF3">
    <property type="entry name" value="GLYCOSYL HYDROLASE FAMILY 10 PROTEIN"/>
    <property type="match status" value="1"/>
</dbReference>
<dbReference type="AlphaFoldDB" id="A0A8K0N4I1"/>
<evidence type="ECO:0000256" key="4">
    <source>
        <dbReference type="ARBA" id="ARBA00023326"/>
    </source>
</evidence>
<dbReference type="InterPro" id="IPR017853">
    <property type="entry name" value="GH"/>
</dbReference>
<reference evidence="6" key="2">
    <citation type="submission" date="2019-07" db="EMBL/GenBank/DDBJ databases">
        <authorList>
            <person name="Yang Y."/>
            <person name="Bocs S."/>
            <person name="Baudouin L."/>
        </authorList>
    </citation>
    <scope>NUCLEOTIDE SEQUENCE</scope>
    <source>
        <tissue evidence="6">Spear leaf of Hainan Tall coconut</tissue>
    </source>
</reference>
<dbReference type="InterPro" id="IPR044846">
    <property type="entry name" value="GH10"/>
</dbReference>
<dbReference type="InterPro" id="IPR001000">
    <property type="entry name" value="GH10_dom"/>
</dbReference>
<keyword evidence="7" id="KW-1185">Reference proteome</keyword>
<feature type="domain" description="GH10" evidence="5">
    <location>
        <begin position="182"/>
        <end position="475"/>
    </location>
</feature>
<accession>A0A8K0N4I1</accession>
<keyword evidence="4" id="KW-0624">Polysaccharide degradation</keyword>
<dbReference type="Pfam" id="PF00331">
    <property type="entry name" value="Glyco_hydro_10"/>
    <property type="match status" value="1"/>
</dbReference>
<dbReference type="EMBL" id="CM017878">
    <property type="protein sequence ID" value="KAG1354111.1"/>
    <property type="molecule type" value="Genomic_DNA"/>
</dbReference>
<dbReference type="PANTHER" id="PTHR31490">
    <property type="entry name" value="GLYCOSYL HYDROLASE"/>
    <property type="match status" value="1"/>
</dbReference>
<dbReference type="Proteomes" id="UP000797356">
    <property type="component" value="Chromosome 7"/>
</dbReference>
<gene>
    <name evidence="6" type="ORF">COCNU_07G002230</name>
</gene>
<dbReference type="OrthoDB" id="3055998at2759"/>
<proteinExistence type="inferred from homology"/>
<protein>
    <submittedName>
        <fullName evidence="6">Putative endo-1,4-beta-xylanase 5-like</fullName>
    </submittedName>
</protein>
<dbReference type="SUPFAM" id="SSF53335">
    <property type="entry name" value="S-adenosyl-L-methionine-dependent methyltransferases"/>
    <property type="match status" value="1"/>
</dbReference>
<evidence type="ECO:0000256" key="3">
    <source>
        <dbReference type="ARBA" id="ARBA00023277"/>
    </source>
</evidence>
<evidence type="ECO:0000256" key="2">
    <source>
        <dbReference type="ARBA" id="ARBA00022801"/>
    </source>
</evidence>
<dbReference type="SUPFAM" id="SSF51445">
    <property type="entry name" value="(Trans)glycosidases"/>
    <property type="match status" value="1"/>
</dbReference>
<dbReference type="GO" id="GO:0000272">
    <property type="term" value="P:polysaccharide catabolic process"/>
    <property type="evidence" value="ECO:0007669"/>
    <property type="project" value="UniProtKB-KW"/>
</dbReference>
<dbReference type="GO" id="GO:0031176">
    <property type="term" value="F:endo-1,4-beta-xylanase activity"/>
    <property type="evidence" value="ECO:0007669"/>
    <property type="project" value="UniProtKB-ARBA"/>
</dbReference>
<dbReference type="InterPro" id="IPR019410">
    <property type="entry name" value="Methyltransf_16"/>
</dbReference>
<sequence length="759" mass="86144">MEWTHGPPYDYYATTECKAHPEAPLYNGGILVDRTGKIPMTYYKMETGVYSPAFVLYNLTATTRYSFSCWVKTEGTYSTLLKARLSTESSTSCIGTALASSDCWSFLKGGFVLDSPSQTSIIYFQNVDVNNPIEISVTSPSLQPFSVEQWKTQQEENIRTKRKRAVTVHVSDSQGNHIVGASVTAQQLSKDFPFGSAIAKTILGNAAYQAWFSKRFNAAVFENELKWYTTEPDKGKLNYTLADELLGFVRANQIVARGHNIFWEDPKYTPSWVQNLTGEELRAAVKSRIDSLLTRYKGEFVHWDVSNEMLHFDFYEQRLGYNATLDFFATAQNSDPLATLFMNDFNVIETCDDVNSTVDSYASRLKELKEGGAILEGVGLEGHFSKPNIPLMRAVLDKLATLKLPIWLTEIDISNYFDQQTQAIHLEEVLREGFSHPSMNGIMLWTAIHPYGCYQMCLTDGNFRNLPAGDVVDNLLQEWETKQAGGATDERGYPNSKFFGLLCFISTLDDGVCILDVEKPERLKVAKIKHASIAILTMLIFYFEKEGRSSMSFRVELGRDGMINLYKQMVINIVRRETFKRIVRRSKRVLELGSGYGLAGLSIAGSSDAHIQRNISVNAGAFGNTKVKSMTLHWNEEPAADILNSFDVIVASDCTFFKEFHESLARIVKSLLKYSEGSEAIFLSPRRGDSLDKFLEKIMEASLQYELVEKYDSQVWNLHQHFLKGQHETSSNWNRNDRKTCWLSLYNRLYIKSRQLLVW</sequence>
<reference evidence="6" key="1">
    <citation type="journal article" date="2017" name="Gigascience">
        <title>The genome draft of coconut (Cocos nucifera).</title>
        <authorList>
            <person name="Xiao Y."/>
            <person name="Xu P."/>
            <person name="Fan H."/>
            <person name="Baudouin L."/>
            <person name="Xia W."/>
            <person name="Bocs S."/>
            <person name="Xu J."/>
            <person name="Li Q."/>
            <person name="Guo A."/>
            <person name="Zhou L."/>
            <person name="Li J."/>
            <person name="Wu Y."/>
            <person name="Ma Z."/>
            <person name="Armero A."/>
            <person name="Issali A.E."/>
            <person name="Liu N."/>
            <person name="Peng M."/>
            <person name="Yang Y."/>
        </authorList>
    </citation>
    <scope>NUCLEOTIDE SEQUENCE</scope>
    <source>
        <tissue evidence="6">Spear leaf of Hainan Tall coconut</tissue>
    </source>
</reference>